<evidence type="ECO:0000313" key="3">
    <source>
        <dbReference type="Proteomes" id="UP001063350"/>
    </source>
</evidence>
<keyword evidence="2" id="KW-0255">Endonuclease</keyword>
<dbReference type="KEGG" id="ddu:GF1_13580"/>
<dbReference type="PANTHER" id="PTHR12110:SF53">
    <property type="entry name" value="BLR5974 PROTEIN"/>
    <property type="match status" value="1"/>
</dbReference>
<keyword evidence="3" id="KW-1185">Reference proteome</keyword>
<keyword evidence="2" id="KW-0378">Hydrolase</keyword>
<sequence>MKPSSKADHTWDNTGRDPGSFQHIKSRCFINAPFDLLGTGLLDLFLRHRLQPEIGLEGGCLWDVEEKEFAALAETLGKAGLRCTLHAPFFDLSPGALDPKIREVSREKLRRAFQLTGVFAPRSIVCHLGYEDNKHLGKFSTWFDNALHTWETLLTIAMKNGTRVMFENTYEKSPAVHRKLFEKLDCSHLGFCLDTGHLQAFARAPWQPWMDELGPWLGQLHLHDNNTGGDDHLAIGRGSFDFQGLFDHLKASNRAPIITLEPHTEEGLWQSLAAIEELGLFTGLAA</sequence>
<dbReference type="InterPro" id="IPR050312">
    <property type="entry name" value="IolE/XylAMocC-like"/>
</dbReference>
<dbReference type="AlphaFoldDB" id="A0A915XJR3"/>
<dbReference type="RefSeq" id="WP_267928858.1">
    <property type="nucleotide sequence ID" value="NZ_AP024233.1"/>
</dbReference>
<dbReference type="InterPro" id="IPR036237">
    <property type="entry name" value="Xyl_isomerase-like_sf"/>
</dbReference>
<proteinExistence type="predicted"/>
<organism evidence="2 3">
    <name type="scientific">Desulfolithobacter dissulfuricans</name>
    <dbReference type="NCBI Taxonomy" id="2795293"/>
    <lineage>
        <taxon>Bacteria</taxon>
        <taxon>Pseudomonadati</taxon>
        <taxon>Thermodesulfobacteriota</taxon>
        <taxon>Desulfobulbia</taxon>
        <taxon>Desulfobulbales</taxon>
        <taxon>Desulfobulbaceae</taxon>
        <taxon>Desulfolithobacter</taxon>
    </lineage>
</organism>
<protein>
    <submittedName>
        <fullName evidence="2">AP endonuclease</fullName>
    </submittedName>
</protein>
<keyword evidence="2" id="KW-0540">Nuclease</keyword>
<dbReference type="Gene3D" id="3.20.20.150">
    <property type="entry name" value="Divalent-metal-dependent TIM barrel enzymes"/>
    <property type="match status" value="1"/>
</dbReference>
<gene>
    <name evidence="2" type="ORF">GF1_13580</name>
</gene>
<dbReference type="PANTHER" id="PTHR12110">
    <property type="entry name" value="HYDROXYPYRUVATE ISOMERASE"/>
    <property type="match status" value="1"/>
</dbReference>
<evidence type="ECO:0000313" key="2">
    <source>
        <dbReference type="EMBL" id="BCO08982.1"/>
    </source>
</evidence>
<dbReference type="EMBL" id="AP024233">
    <property type="protein sequence ID" value="BCO08982.1"/>
    <property type="molecule type" value="Genomic_DNA"/>
</dbReference>
<dbReference type="Proteomes" id="UP001063350">
    <property type="component" value="Chromosome"/>
</dbReference>
<dbReference type="SUPFAM" id="SSF51658">
    <property type="entry name" value="Xylose isomerase-like"/>
    <property type="match status" value="1"/>
</dbReference>
<reference evidence="2" key="1">
    <citation type="submission" date="2020-12" db="EMBL/GenBank/DDBJ databases">
        <title>Desulfobium dissulfuricans gen. nov., sp. nov., a novel mesophilic, sulfate-reducing bacterium isolated from a deep-sea hydrothermal vent.</title>
        <authorList>
            <person name="Hashimoto Y."/>
            <person name="Tame A."/>
            <person name="Sawayama S."/>
            <person name="Miyazaki J."/>
            <person name="Takai K."/>
            <person name="Nakagawa S."/>
        </authorList>
    </citation>
    <scope>NUCLEOTIDE SEQUENCE</scope>
    <source>
        <strain evidence="2">GF1</strain>
    </source>
</reference>
<evidence type="ECO:0000259" key="1">
    <source>
        <dbReference type="Pfam" id="PF01261"/>
    </source>
</evidence>
<dbReference type="GO" id="GO:0004519">
    <property type="term" value="F:endonuclease activity"/>
    <property type="evidence" value="ECO:0007669"/>
    <property type="project" value="UniProtKB-KW"/>
</dbReference>
<name>A0A915XJR3_9BACT</name>
<dbReference type="Pfam" id="PF01261">
    <property type="entry name" value="AP_endonuc_2"/>
    <property type="match status" value="1"/>
</dbReference>
<accession>A0A915XJR3</accession>
<dbReference type="InterPro" id="IPR013022">
    <property type="entry name" value="Xyl_isomerase-like_TIM-brl"/>
</dbReference>
<feature type="domain" description="Xylose isomerase-like TIM barrel" evidence="1">
    <location>
        <begin position="62"/>
        <end position="270"/>
    </location>
</feature>